<dbReference type="AlphaFoldDB" id="A0A844C8L5"/>
<dbReference type="InterPro" id="IPR036095">
    <property type="entry name" value="PTS_EIIB-like_sf"/>
</dbReference>
<proteinExistence type="predicted"/>
<reference evidence="10 11" key="1">
    <citation type="submission" date="2019-11" db="EMBL/GenBank/DDBJ databases">
        <title>Characterisation of Fundicoccus ignavus gen. nov. sp. nov., a novel genus of the family Aerococcaceae from bulk tank milk.</title>
        <authorList>
            <person name="Siebert A."/>
            <person name="Huptas C."/>
            <person name="Wenning M."/>
            <person name="Scherer S."/>
            <person name="Doll E.V."/>
        </authorList>
    </citation>
    <scope>NUCLEOTIDE SEQUENCE [LARGE SCALE GENOMIC DNA]</scope>
    <source>
        <strain evidence="10 11">DSM 109652</strain>
    </source>
</reference>
<dbReference type="PANTHER" id="PTHR30185:SF18">
    <property type="entry name" value="TRANSCRIPTIONAL REGULATOR MTLR"/>
    <property type="match status" value="1"/>
</dbReference>
<dbReference type="Pfam" id="PF00359">
    <property type="entry name" value="PTS_EIIA_2"/>
    <property type="match status" value="1"/>
</dbReference>
<dbReference type="SUPFAM" id="SSF55804">
    <property type="entry name" value="Phoshotransferase/anion transport protein"/>
    <property type="match status" value="1"/>
</dbReference>
<evidence type="ECO:0000313" key="11">
    <source>
        <dbReference type="Proteomes" id="UP000440066"/>
    </source>
</evidence>
<dbReference type="GO" id="GO:0009401">
    <property type="term" value="P:phosphoenolpyruvate-dependent sugar phosphotransferase system"/>
    <property type="evidence" value="ECO:0007669"/>
    <property type="project" value="InterPro"/>
</dbReference>
<dbReference type="InterPro" id="IPR036388">
    <property type="entry name" value="WH-like_DNA-bd_sf"/>
</dbReference>
<dbReference type="RefSeq" id="WP_153831898.1">
    <property type="nucleotide sequence ID" value="NZ_WJQT01000004.1"/>
</dbReference>
<dbReference type="EMBL" id="WJQT01000004">
    <property type="protein sequence ID" value="MRJ46807.1"/>
    <property type="molecule type" value="Genomic_DNA"/>
</dbReference>
<dbReference type="Gene3D" id="3.40.930.10">
    <property type="entry name" value="Mannitol-specific EII, Chain A"/>
    <property type="match status" value="1"/>
</dbReference>
<dbReference type="InterPro" id="IPR011608">
    <property type="entry name" value="PRD"/>
</dbReference>
<dbReference type="Gene3D" id="1.10.1790.10">
    <property type="entry name" value="PRD domain"/>
    <property type="match status" value="2"/>
</dbReference>
<keyword evidence="2" id="KW-0677">Repeat</keyword>
<dbReference type="InterPro" id="IPR036634">
    <property type="entry name" value="PRD_sf"/>
</dbReference>
<dbReference type="Pfam" id="PF02302">
    <property type="entry name" value="PTS_IIB"/>
    <property type="match status" value="1"/>
</dbReference>
<dbReference type="InterPro" id="IPR007737">
    <property type="entry name" value="Mga_HTH"/>
</dbReference>
<evidence type="ECO:0000256" key="2">
    <source>
        <dbReference type="ARBA" id="ARBA00022737"/>
    </source>
</evidence>
<dbReference type="Proteomes" id="UP000440066">
    <property type="component" value="Unassembled WGS sequence"/>
</dbReference>
<dbReference type="Gene3D" id="3.40.50.2300">
    <property type="match status" value="1"/>
</dbReference>
<dbReference type="Pfam" id="PF05043">
    <property type="entry name" value="Mga"/>
    <property type="match status" value="1"/>
</dbReference>
<dbReference type="SUPFAM" id="SSF52794">
    <property type="entry name" value="PTS system IIB component-like"/>
    <property type="match status" value="1"/>
</dbReference>
<dbReference type="GO" id="GO:0006355">
    <property type="term" value="P:regulation of DNA-templated transcription"/>
    <property type="evidence" value="ECO:0007669"/>
    <property type="project" value="InterPro"/>
</dbReference>
<feature type="domain" description="PTS EIIB type-2" evidence="8">
    <location>
        <begin position="442"/>
        <end position="534"/>
    </location>
</feature>
<protein>
    <submittedName>
        <fullName evidence="10">PRD domain-containing protein</fullName>
    </submittedName>
</protein>
<dbReference type="InterPro" id="IPR016152">
    <property type="entry name" value="PTrfase/Anion_transptr"/>
</dbReference>
<feature type="domain" description="PRD" evidence="9">
    <location>
        <begin position="332"/>
        <end position="439"/>
    </location>
</feature>
<evidence type="ECO:0000256" key="1">
    <source>
        <dbReference type="ARBA" id="ARBA00022679"/>
    </source>
</evidence>
<evidence type="ECO:0000259" key="7">
    <source>
        <dbReference type="PROSITE" id="PS51094"/>
    </source>
</evidence>
<gene>
    <name evidence="10" type="ORF">GF867_04380</name>
</gene>
<dbReference type="Pfam" id="PF00874">
    <property type="entry name" value="PRD"/>
    <property type="match status" value="2"/>
</dbReference>
<feature type="region of interest" description="Disordered" evidence="6">
    <location>
        <begin position="307"/>
        <end position="328"/>
    </location>
</feature>
<feature type="domain" description="PRD" evidence="9">
    <location>
        <begin position="190"/>
        <end position="298"/>
    </location>
</feature>
<dbReference type="PROSITE" id="PS51372">
    <property type="entry name" value="PRD_2"/>
    <property type="match status" value="2"/>
</dbReference>
<keyword evidence="5" id="KW-0804">Transcription</keyword>
<dbReference type="InterPro" id="IPR013196">
    <property type="entry name" value="HTH_11"/>
</dbReference>
<sequence>MANVQLNPTELAIVQFLFEHAHDYQSSKVLASQMAVSDKTVRKYIRELESVLAAYGASIEMKKGSGYRLIVEDNQVFYQLIEAIRDQRHQFEDSSLLADNQDRERYLLNAILLENRQVTIEDLAEQLYISKSTVSTVVQIIKNRIRKYALNIAYDADGYIQVVGQEVDKRRFILNYFFAPKSVDSLNADLIDYKFDGFSTETIFIIVLEKCREFEVRLSDYVLQNLVLHIALAIKRNEKGFVINKTFDDQQLEYSKELFVAEKIVNSIESLIDIKFPEDEAKYIALHLKSKANRLDTSVAKTDSGTDSVAGAEIGTNQPASSVASPTQALNQTSLTLEKQLTLALMVMQEQGDIQFNLDQQLLMGLMVHFEPLLTRLKTGISLQNPLYDELTTKYPEVLTATKKGMQNLQVLQDYEVNNHEWAYISLHMLAACERYKNDHKVNAIVICATGLGSAQMLKSRLEHEFAANLVIVDVISYYQLKDEMLTDIDLIISTIDISTSFYNIPVVKVSVFLNKQDIEALNLHIERQGRGIESSGMKRGPETTQSLSAISKHTPSTQDELENIFNRYLSPERFIIIGDTDATSGVVELSETNEVAETNTANNKQPISEPTRQTVLAQLIEKLSDPRHNLTFVTDLLNQIEIRERFGSVAFTKRVAFPHPAQPVGLTSEIVVGLIPGGMQWDAEHREIQMVILMSHSKIENKGLDVINSGLAELIKHEEKVTAILEQPTFDNFKQIFMEIVRD</sequence>
<dbReference type="InterPro" id="IPR002178">
    <property type="entry name" value="PTS_EIIA_type-2_dom"/>
</dbReference>
<dbReference type="InterPro" id="IPR050661">
    <property type="entry name" value="BglG_antiterminators"/>
</dbReference>
<feature type="domain" description="PTS EIIA type-2" evidence="7">
    <location>
        <begin position="595"/>
        <end position="741"/>
    </location>
</feature>
<dbReference type="PROSITE" id="PS51094">
    <property type="entry name" value="PTS_EIIA_TYPE_2"/>
    <property type="match status" value="1"/>
</dbReference>
<evidence type="ECO:0000259" key="9">
    <source>
        <dbReference type="PROSITE" id="PS51372"/>
    </source>
</evidence>
<feature type="compositionally biased region" description="Polar residues" evidence="6">
    <location>
        <begin position="315"/>
        <end position="328"/>
    </location>
</feature>
<keyword evidence="4" id="KW-0010">Activator</keyword>
<dbReference type="PANTHER" id="PTHR30185">
    <property type="entry name" value="CRYPTIC BETA-GLUCOSIDE BGL OPERON ANTITERMINATOR"/>
    <property type="match status" value="1"/>
</dbReference>
<accession>A0A844C8L5</accession>
<keyword evidence="3" id="KW-0805">Transcription regulation</keyword>
<evidence type="ECO:0000256" key="5">
    <source>
        <dbReference type="ARBA" id="ARBA00023163"/>
    </source>
</evidence>
<keyword evidence="1" id="KW-0808">Transferase</keyword>
<name>A0A844C8L5_9LACT</name>
<dbReference type="Gene3D" id="1.10.10.10">
    <property type="entry name" value="Winged helix-like DNA-binding domain superfamily/Winged helix DNA-binding domain"/>
    <property type="match status" value="2"/>
</dbReference>
<evidence type="ECO:0000256" key="3">
    <source>
        <dbReference type="ARBA" id="ARBA00023015"/>
    </source>
</evidence>
<dbReference type="CDD" id="cd05568">
    <property type="entry name" value="PTS_IIB_bgl_like"/>
    <property type="match status" value="1"/>
</dbReference>
<dbReference type="GO" id="GO:0008982">
    <property type="term" value="F:protein-N(PI)-phosphohistidine-sugar phosphotransferase activity"/>
    <property type="evidence" value="ECO:0007669"/>
    <property type="project" value="InterPro"/>
</dbReference>
<dbReference type="PROSITE" id="PS51099">
    <property type="entry name" value="PTS_EIIB_TYPE_2"/>
    <property type="match status" value="1"/>
</dbReference>
<dbReference type="Pfam" id="PF08279">
    <property type="entry name" value="HTH_11"/>
    <property type="match status" value="1"/>
</dbReference>
<dbReference type="InterPro" id="IPR003501">
    <property type="entry name" value="PTS_EIIB_2/3"/>
</dbReference>
<evidence type="ECO:0000259" key="8">
    <source>
        <dbReference type="PROSITE" id="PS51099"/>
    </source>
</evidence>
<evidence type="ECO:0000256" key="4">
    <source>
        <dbReference type="ARBA" id="ARBA00023159"/>
    </source>
</evidence>
<comment type="caution">
    <text evidence="10">The sequence shown here is derived from an EMBL/GenBank/DDBJ whole genome shotgun (WGS) entry which is preliminary data.</text>
</comment>
<evidence type="ECO:0000313" key="10">
    <source>
        <dbReference type="EMBL" id="MRJ46807.1"/>
    </source>
</evidence>
<evidence type="ECO:0000256" key="6">
    <source>
        <dbReference type="SAM" id="MobiDB-lite"/>
    </source>
</evidence>
<dbReference type="SUPFAM" id="SSF63520">
    <property type="entry name" value="PTS-regulatory domain, PRD"/>
    <property type="match status" value="2"/>
</dbReference>
<organism evidence="10 11">
    <name type="scientific">Fundicoccus ignavus</name>
    <dbReference type="NCBI Taxonomy" id="2664442"/>
    <lineage>
        <taxon>Bacteria</taxon>
        <taxon>Bacillati</taxon>
        <taxon>Bacillota</taxon>
        <taxon>Bacilli</taxon>
        <taxon>Lactobacillales</taxon>
        <taxon>Aerococcaceae</taxon>
        <taxon>Fundicoccus</taxon>
    </lineage>
</organism>
<dbReference type="InterPro" id="IPR013011">
    <property type="entry name" value="PTS_EIIB_2"/>
</dbReference>